<accession>A0A1F4VDS0</accession>
<dbReference type="Proteomes" id="UP000176504">
    <property type="component" value="Unassembled WGS sequence"/>
</dbReference>
<evidence type="ECO:0000313" key="2">
    <source>
        <dbReference type="Proteomes" id="UP000176504"/>
    </source>
</evidence>
<comment type="caution">
    <text evidence="1">The sequence shown here is derived from an EMBL/GenBank/DDBJ whole genome shotgun (WGS) entry which is preliminary data.</text>
</comment>
<dbReference type="EMBL" id="MEVI01000003">
    <property type="protein sequence ID" value="OGC55285.1"/>
    <property type="molecule type" value="Genomic_DNA"/>
</dbReference>
<dbReference type="AlphaFoldDB" id="A0A1F4VDS0"/>
<protein>
    <submittedName>
        <fullName evidence="1">Uncharacterized protein</fullName>
    </submittedName>
</protein>
<sequence>MRNFPEILIVEGIHHRDIKFRDALFSLRENDINEQSAIYIEKIYKDTKLPEIRNKCIKLLYNKHYAFLENFFLFAYKKERYLDMKIIALRGLAQFLSEESICLLIQKFNETLVKRPEKTPYNYQEYELLKGKHALPYLIDRYGYKCLKETLKITNKNYDRMPDAFKGHWTTDENGEITWLRSPEESSGMMSDFFEKLRWRK</sequence>
<evidence type="ECO:0000313" key="1">
    <source>
        <dbReference type="EMBL" id="OGC55285.1"/>
    </source>
</evidence>
<gene>
    <name evidence="1" type="ORF">A3A78_04910</name>
</gene>
<proteinExistence type="predicted"/>
<reference evidence="1 2" key="1">
    <citation type="journal article" date="2016" name="Nat. Commun.">
        <title>Thousands of microbial genomes shed light on interconnected biogeochemical processes in an aquifer system.</title>
        <authorList>
            <person name="Anantharaman K."/>
            <person name="Brown C.T."/>
            <person name="Hug L.A."/>
            <person name="Sharon I."/>
            <person name="Castelle C.J."/>
            <person name="Probst A.J."/>
            <person name="Thomas B.C."/>
            <person name="Singh A."/>
            <person name="Wilkins M.J."/>
            <person name="Karaoz U."/>
            <person name="Brodie E.L."/>
            <person name="Williams K.H."/>
            <person name="Hubbard S.S."/>
            <person name="Banfield J.F."/>
        </authorList>
    </citation>
    <scope>NUCLEOTIDE SEQUENCE [LARGE SCALE GENOMIC DNA]</scope>
</reference>
<organism evidence="1 2">
    <name type="scientific">candidate division WWE3 bacterium RIFCSPLOWO2_01_FULL_41_18</name>
    <dbReference type="NCBI Taxonomy" id="1802625"/>
    <lineage>
        <taxon>Bacteria</taxon>
        <taxon>Katanobacteria</taxon>
    </lineage>
</organism>
<name>A0A1F4VDS0_UNCKA</name>